<evidence type="ECO:0000256" key="8">
    <source>
        <dbReference type="ARBA" id="ARBA00025246"/>
    </source>
</evidence>
<organism evidence="11 12">
    <name type="scientific">Dongia rigui</name>
    <dbReference type="NCBI Taxonomy" id="940149"/>
    <lineage>
        <taxon>Bacteria</taxon>
        <taxon>Pseudomonadati</taxon>
        <taxon>Pseudomonadota</taxon>
        <taxon>Alphaproteobacteria</taxon>
        <taxon>Rhodospirillales</taxon>
        <taxon>Dongiaceae</taxon>
        <taxon>Dongia</taxon>
    </lineage>
</organism>
<comment type="miscellaneous">
    <text evidence="9">This function is generally fulfilled by the C-terminal part of HisG, which is missing in some bacteria such as this one.</text>
</comment>
<dbReference type="CDD" id="cd00773">
    <property type="entry name" value="HisRS-like_core"/>
    <property type="match status" value="1"/>
</dbReference>
<keyword evidence="11" id="KW-0808">Transferase</keyword>
<dbReference type="Proteomes" id="UP001271769">
    <property type="component" value="Unassembled WGS sequence"/>
</dbReference>
<dbReference type="GO" id="GO:0016757">
    <property type="term" value="F:glycosyltransferase activity"/>
    <property type="evidence" value="ECO:0007669"/>
    <property type="project" value="UniProtKB-KW"/>
</dbReference>
<dbReference type="InterPro" id="IPR004516">
    <property type="entry name" value="HisRS/HisZ"/>
</dbReference>
<evidence type="ECO:0000256" key="3">
    <source>
        <dbReference type="ARBA" id="ARBA00005539"/>
    </source>
</evidence>
<dbReference type="PANTHER" id="PTHR43707">
    <property type="entry name" value="HISTIDYL-TRNA SYNTHETASE"/>
    <property type="match status" value="1"/>
</dbReference>
<keyword evidence="11" id="KW-0328">Glycosyltransferase</keyword>
<evidence type="ECO:0000256" key="1">
    <source>
        <dbReference type="ARBA" id="ARBA00004496"/>
    </source>
</evidence>
<keyword evidence="12" id="KW-1185">Reference proteome</keyword>
<evidence type="ECO:0000256" key="7">
    <source>
        <dbReference type="ARBA" id="ARBA00022490"/>
    </source>
</evidence>
<comment type="pathway">
    <text evidence="2 9">Amino-acid biosynthesis; L-histidine biosynthesis; L-histidine from 5-phospho-alpha-D-ribose 1-diphosphate: step 1/9.</text>
</comment>
<keyword evidence="9" id="KW-0368">Histidine biosynthesis</keyword>
<dbReference type="PIRSF" id="PIRSF001549">
    <property type="entry name" value="His-tRNA_synth"/>
    <property type="match status" value="1"/>
</dbReference>
<dbReference type="PANTHER" id="PTHR43707:SF1">
    <property type="entry name" value="HISTIDINE--TRNA LIGASE, MITOCHONDRIAL-RELATED"/>
    <property type="match status" value="1"/>
</dbReference>
<dbReference type="Gene3D" id="3.30.930.10">
    <property type="entry name" value="Bira Bifunctional Protein, Domain 2"/>
    <property type="match status" value="1"/>
</dbReference>
<comment type="function">
    <text evidence="8 9">Required for the first step of histidine biosynthesis. May allow the feedback regulation of ATP phosphoribosyltransferase activity by histidine.</text>
</comment>
<evidence type="ECO:0000256" key="4">
    <source>
        <dbReference type="ARBA" id="ARBA00011496"/>
    </source>
</evidence>
<sequence length="379" mass="40473">MTSASSNNAGEKFLLPAGLGDGLPPEAGFEAAIVERLVASFARWGYERVKPPLIEFEDSLLAGPGEAMAAHTFRLMDPISQRMMGLRADMTPQVGRIAASRLQNMPRPLRLSYAGQVLRVKGEQMRPERQLGQVGVELIGAEGEAADAEVVLLAVEALTSLGVRDLAVDLNVPRLAPNILVEVHRRELIAALDRKDTAKVTELAGDQAPMLLGLLRAVGPVETALPVLESLRLPPPGAEVRANLAAIIALIRKAAPDLTLTIDPTDHRGFEYHSGIAFTLLGRGVRGEFGRGGRYVNHAGEAATGFSLYLDTLLGTLPTPEGLKRVFVPFGSDAQAALKLRAEGWVTVQGLSAGDTRAEAKRLNCSHYLEGGHALALKD</sequence>
<dbReference type="InterPro" id="IPR045864">
    <property type="entry name" value="aa-tRNA-synth_II/BPL/LPL"/>
</dbReference>
<name>A0ABU5DTT5_9PROT</name>
<accession>A0ABU5DTT5</accession>
<keyword evidence="9" id="KW-0028">Amino-acid biosynthesis</keyword>
<dbReference type="InterPro" id="IPR041715">
    <property type="entry name" value="HisRS-like_core"/>
</dbReference>
<keyword evidence="7 9" id="KW-0963">Cytoplasm</keyword>
<protein>
    <recommendedName>
        <fullName evidence="6 9">ATP phosphoribosyltransferase regulatory subunit</fullName>
    </recommendedName>
</protein>
<comment type="similarity">
    <text evidence="3 9">Belongs to the class-II aminoacyl-tRNA synthetase family. HisZ subfamily.</text>
</comment>
<reference evidence="11 12" key="1">
    <citation type="journal article" date="2013" name="Antonie Van Leeuwenhoek">
        <title>Dongia rigui sp. nov., isolated from freshwater of a large wetland in Korea.</title>
        <authorList>
            <person name="Baik K.S."/>
            <person name="Hwang Y.M."/>
            <person name="Choi J.S."/>
            <person name="Kwon J."/>
            <person name="Seong C.N."/>
        </authorList>
    </citation>
    <scope>NUCLEOTIDE SEQUENCE [LARGE SCALE GENOMIC DNA]</scope>
    <source>
        <strain evidence="11 12">04SU4-P</strain>
    </source>
</reference>
<evidence type="ECO:0000313" key="12">
    <source>
        <dbReference type="Proteomes" id="UP001271769"/>
    </source>
</evidence>
<dbReference type="HAMAP" id="MF_00125">
    <property type="entry name" value="HisZ"/>
    <property type="match status" value="1"/>
</dbReference>
<comment type="caution">
    <text evidence="11">The sequence shown here is derived from an EMBL/GenBank/DDBJ whole genome shotgun (WGS) entry which is preliminary data.</text>
</comment>
<evidence type="ECO:0000256" key="9">
    <source>
        <dbReference type="HAMAP-Rule" id="MF_00125"/>
    </source>
</evidence>
<proteinExistence type="inferred from homology"/>
<dbReference type="Pfam" id="PF13393">
    <property type="entry name" value="tRNA-synt_His"/>
    <property type="match status" value="1"/>
</dbReference>
<evidence type="ECO:0000259" key="10">
    <source>
        <dbReference type="PROSITE" id="PS50862"/>
    </source>
</evidence>
<evidence type="ECO:0000256" key="6">
    <source>
        <dbReference type="ARBA" id="ARBA00020397"/>
    </source>
</evidence>
<dbReference type="InterPro" id="IPR004517">
    <property type="entry name" value="HisZ"/>
</dbReference>
<evidence type="ECO:0000256" key="2">
    <source>
        <dbReference type="ARBA" id="ARBA00004667"/>
    </source>
</evidence>
<dbReference type="EMBL" id="JAXCLX010000001">
    <property type="protein sequence ID" value="MDY0870379.1"/>
    <property type="molecule type" value="Genomic_DNA"/>
</dbReference>
<comment type="subcellular location">
    <subcellularLocation>
        <location evidence="1 9">Cytoplasm</location>
    </subcellularLocation>
</comment>
<dbReference type="PROSITE" id="PS50862">
    <property type="entry name" value="AA_TRNA_LIGASE_II"/>
    <property type="match status" value="1"/>
</dbReference>
<feature type="domain" description="Aminoacyl-transfer RNA synthetases class-II family profile" evidence="10">
    <location>
        <begin position="29"/>
        <end position="329"/>
    </location>
</feature>
<dbReference type="InterPro" id="IPR006195">
    <property type="entry name" value="aa-tRNA-synth_II"/>
</dbReference>
<comment type="subunit">
    <text evidence="5">Homodimer.</text>
</comment>
<comment type="subunit">
    <text evidence="4 9">Heteromultimer composed of HisG and HisZ subunits.</text>
</comment>
<gene>
    <name evidence="9" type="primary">hisZ</name>
    <name evidence="11" type="ORF">SMD31_00510</name>
</gene>
<evidence type="ECO:0000256" key="5">
    <source>
        <dbReference type="ARBA" id="ARBA00011738"/>
    </source>
</evidence>
<evidence type="ECO:0000313" key="11">
    <source>
        <dbReference type="EMBL" id="MDY0870379.1"/>
    </source>
</evidence>
<dbReference type="RefSeq" id="WP_320498576.1">
    <property type="nucleotide sequence ID" value="NZ_JAXCLX010000001.1"/>
</dbReference>
<dbReference type="SUPFAM" id="SSF55681">
    <property type="entry name" value="Class II aaRS and biotin synthetases"/>
    <property type="match status" value="1"/>
</dbReference>